<dbReference type="InterPro" id="IPR013083">
    <property type="entry name" value="Znf_RING/FYVE/PHD"/>
</dbReference>
<feature type="compositionally biased region" description="Low complexity" evidence="5">
    <location>
        <begin position="473"/>
        <end position="485"/>
    </location>
</feature>
<keyword evidence="2 4" id="KW-0863">Zinc-finger</keyword>
<dbReference type="STRING" id="1202772.A0A1V9YL09"/>
<dbReference type="PROSITE" id="PS50089">
    <property type="entry name" value="ZF_RING_2"/>
    <property type="match status" value="1"/>
</dbReference>
<sequence>MMHGAGSASVLHISPLVTGKDEKDKIIFKRRLDALGLKGLPPHITDQMTSVVAAKATARARLESPDQAPRIMKTAWNYVKDKSGVLLHEGLTDNGEYMVKASIPAPSSVANVLAQLRLGSSDVLKETFNHLGKPAFYTGEHILSVAMPDASKVHLQWMAWSAEGVEIKDFVFMAHTQLFAETPVGILPTTNADAAVRYGTHVWESVDVVAARYPGATRGAFKHTGFYVQADSDTSCHISFVLCLEKNTKRLKWMQQLVVDVVGHLRSASAAHVAVVTDFGDEMHCSVCLKTFGLFRRRHHCRVCAHAICAQCSTTLTVDQVGAKGRKAVRACPHCVATGAQRPKALDGSPRSAGSFNSGVYSPESSEFSHVSSSNASSMRPAPAASTGQLSRHPSEQSLFGTDRGHRAVTAPPPEPQWQSGPGRQRLPSRRLSAGVSNPASSMASTATTFAASSNGSYLDANAYFESEPPTLARHPSAPRMAPSSAPRPPEPPGPLPRQGSLPRMVERTATKARSEVGLNPAQRPSAKPRSEIGFNSAQRPGAKPRSEVGVVGRYVTPAAKSVAVKRERVGAHMIQLVEDDSGMIKLANPHDMFNDHDISAIDTLIGKLPSPSSDLIPLLEENLSGDTLPGLGSRPSDLAFRPTFISVTSDTEF</sequence>
<dbReference type="Proteomes" id="UP000243579">
    <property type="component" value="Unassembled WGS sequence"/>
</dbReference>
<proteinExistence type="predicted"/>
<feature type="compositionally biased region" description="Low complexity" evidence="5">
    <location>
        <begin position="367"/>
        <end position="378"/>
    </location>
</feature>
<evidence type="ECO:0008006" key="10">
    <source>
        <dbReference type="Google" id="ProtNLM"/>
    </source>
</evidence>
<evidence type="ECO:0000256" key="4">
    <source>
        <dbReference type="PROSITE-ProRule" id="PRU00175"/>
    </source>
</evidence>
<keyword evidence="1" id="KW-0479">Metal-binding</keyword>
<feature type="region of interest" description="Disordered" evidence="5">
    <location>
        <begin position="367"/>
        <end position="444"/>
    </location>
</feature>
<feature type="domain" description="RING-type" evidence="6">
    <location>
        <begin position="285"/>
        <end position="335"/>
    </location>
</feature>
<reference evidence="8 9" key="1">
    <citation type="journal article" date="2014" name="Genome Biol. Evol.">
        <title>The secreted proteins of Achlya hypogyna and Thraustotheca clavata identify the ancestral oomycete secretome and reveal gene acquisitions by horizontal gene transfer.</title>
        <authorList>
            <person name="Misner I."/>
            <person name="Blouin N."/>
            <person name="Leonard G."/>
            <person name="Richards T.A."/>
            <person name="Lane C.E."/>
        </authorList>
    </citation>
    <scope>NUCLEOTIDE SEQUENCE [LARGE SCALE GENOMIC DNA]</scope>
    <source>
        <strain evidence="8 9">ATCC 48635</strain>
    </source>
</reference>
<dbReference type="InterPro" id="IPR011011">
    <property type="entry name" value="Znf_FYVE_PHD"/>
</dbReference>
<dbReference type="PROSITE" id="PS50178">
    <property type="entry name" value="ZF_FYVE"/>
    <property type="match status" value="1"/>
</dbReference>
<evidence type="ECO:0000256" key="3">
    <source>
        <dbReference type="ARBA" id="ARBA00022833"/>
    </source>
</evidence>
<evidence type="ECO:0000313" key="9">
    <source>
        <dbReference type="Proteomes" id="UP000243579"/>
    </source>
</evidence>
<dbReference type="CDD" id="cd15737">
    <property type="entry name" value="FYVE2_Vac1p_like"/>
    <property type="match status" value="1"/>
</dbReference>
<feature type="compositionally biased region" description="Basic and acidic residues" evidence="5">
    <location>
        <begin position="505"/>
        <end position="515"/>
    </location>
</feature>
<comment type="caution">
    <text evidence="8">The sequence shown here is derived from an EMBL/GenBank/DDBJ whole genome shotgun (WGS) entry which is preliminary data.</text>
</comment>
<dbReference type="SMART" id="SM00064">
    <property type="entry name" value="FYVE"/>
    <property type="match status" value="1"/>
</dbReference>
<evidence type="ECO:0000256" key="2">
    <source>
        <dbReference type="ARBA" id="ARBA00022771"/>
    </source>
</evidence>
<name>A0A1V9YL09_ACHHY</name>
<dbReference type="AlphaFoldDB" id="A0A1V9YL09"/>
<dbReference type="Pfam" id="PF01363">
    <property type="entry name" value="FYVE"/>
    <property type="match status" value="1"/>
</dbReference>
<dbReference type="InterPro" id="IPR000306">
    <property type="entry name" value="Znf_FYVE"/>
</dbReference>
<evidence type="ECO:0000259" key="7">
    <source>
        <dbReference type="PROSITE" id="PS50178"/>
    </source>
</evidence>
<gene>
    <name evidence="8" type="ORF">ACHHYP_10582</name>
</gene>
<feature type="domain" description="FYVE-type" evidence="7">
    <location>
        <begin position="279"/>
        <end position="340"/>
    </location>
</feature>
<dbReference type="PANTHER" id="PTHR43102">
    <property type="entry name" value="SLR1143 PROTEIN"/>
    <property type="match status" value="1"/>
</dbReference>
<evidence type="ECO:0000313" key="8">
    <source>
        <dbReference type="EMBL" id="OQR86405.1"/>
    </source>
</evidence>
<feature type="compositionally biased region" description="Polar residues" evidence="5">
    <location>
        <begin position="386"/>
        <end position="400"/>
    </location>
</feature>
<keyword evidence="9" id="KW-1185">Reference proteome</keyword>
<dbReference type="PANTHER" id="PTHR43102:SF2">
    <property type="entry name" value="GAF DOMAIN-CONTAINING PROTEIN"/>
    <property type="match status" value="1"/>
</dbReference>
<evidence type="ECO:0000256" key="1">
    <source>
        <dbReference type="ARBA" id="ARBA00022723"/>
    </source>
</evidence>
<dbReference type="GO" id="GO:0008270">
    <property type="term" value="F:zinc ion binding"/>
    <property type="evidence" value="ECO:0007669"/>
    <property type="project" value="UniProtKB-KW"/>
</dbReference>
<dbReference type="InterPro" id="IPR001841">
    <property type="entry name" value="Znf_RING"/>
</dbReference>
<evidence type="ECO:0000259" key="6">
    <source>
        <dbReference type="PROSITE" id="PS50089"/>
    </source>
</evidence>
<accession>A0A1V9YL09</accession>
<feature type="compositionally biased region" description="Pro residues" evidence="5">
    <location>
        <begin position="486"/>
        <end position="496"/>
    </location>
</feature>
<organism evidence="8 9">
    <name type="scientific">Achlya hypogyna</name>
    <name type="common">Oomycete</name>
    <name type="synonym">Protoachlya hypogyna</name>
    <dbReference type="NCBI Taxonomy" id="1202772"/>
    <lineage>
        <taxon>Eukaryota</taxon>
        <taxon>Sar</taxon>
        <taxon>Stramenopiles</taxon>
        <taxon>Oomycota</taxon>
        <taxon>Saprolegniomycetes</taxon>
        <taxon>Saprolegniales</taxon>
        <taxon>Achlyaceae</taxon>
        <taxon>Achlya</taxon>
    </lineage>
</organism>
<dbReference type="Gene3D" id="3.30.40.10">
    <property type="entry name" value="Zinc/RING finger domain, C3HC4 (zinc finger)"/>
    <property type="match status" value="1"/>
</dbReference>
<protein>
    <recommendedName>
        <fullName evidence="10">FYVE-type domain-containing protein</fullName>
    </recommendedName>
</protein>
<feature type="region of interest" description="Disordered" evidence="5">
    <location>
        <begin position="469"/>
        <end position="546"/>
    </location>
</feature>
<dbReference type="OrthoDB" id="660555at2759"/>
<dbReference type="InterPro" id="IPR017455">
    <property type="entry name" value="Znf_FYVE-rel"/>
</dbReference>
<keyword evidence="3" id="KW-0862">Zinc</keyword>
<dbReference type="EMBL" id="JNBR01001508">
    <property type="protein sequence ID" value="OQR86405.1"/>
    <property type="molecule type" value="Genomic_DNA"/>
</dbReference>
<evidence type="ECO:0000256" key="5">
    <source>
        <dbReference type="SAM" id="MobiDB-lite"/>
    </source>
</evidence>
<dbReference type="SUPFAM" id="SSF57903">
    <property type="entry name" value="FYVE/PHD zinc finger"/>
    <property type="match status" value="1"/>
</dbReference>